<dbReference type="GO" id="GO:0005634">
    <property type="term" value="C:nucleus"/>
    <property type="evidence" value="ECO:0007669"/>
    <property type="project" value="TreeGrafter"/>
</dbReference>
<keyword evidence="1" id="KW-0479">Metal-binding</keyword>
<dbReference type="Gene3D" id="4.10.240.10">
    <property type="entry name" value="Zn(2)-C6 fungal-type DNA-binding domain"/>
    <property type="match status" value="1"/>
</dbReference>
<dbReference type="CDD" id="cd00067">
    <property type="entry name" value="GAL4"/>
    <property type="match status" value="1"/>
</dbReference>
<feature type="region of interest" description="Disordered" evidence="7">
    <location>
        <begin position="672"/>
        <end position="704"/>
    </location>
</feature>
<evidence type="ECO:0000313" key="9">
    <source>
        <dbReference type="EMBL" id="KAG5290799.1"/>
    </source>
</evidence>
<dbReference type="InterPro" id="IPR007219">
    <property type="entry name" value="XnlR_reg_dom"/>
</dbReference>
<dbReference type="Pfam" id="PF04082">
    <property type="entry name" value="Fungal_trans"/>
    <property type="match status" value="1"/>
</dbReference>
<dbReference type="VEuPathDB" id="FungiDB:I7I52_07931"/>
<dbReference type="PANTHER" id="PTHR31944:SF131">
    <property type="entry name" value="HEME-RESPONSIVE ZINC FINGER TRANSCRIPTION FACTOR HAP1"/>
    <property type="match status" value="1"/>
</dbReference>
<reference evidence="9 10" key="1">
    <citation type="submission" date="2021-01" db="EMBL/GenBank/DDBJ databases">
        <title>Chromosome-level genome assembly of a human fungal pathogen reveals clustering of transcriptionally co-regulated genes.</title>
        <authorList>
            <person name="Voorhies M."/>
            <person name="Cohen S."/>
            <person name="Shea T.P."/>
            <person name="Petrus S."/>
            <person name="Munoz J.F."/>
            <person name="Poplawski S."/>
            <person name="Goldman W.E."/>
            <person name="Michael T."/>
            <person name="Cuomo C.A."/>
            <person name="Sil A."/>
            <person name="Beyhan S."/>
        </authorList>
    </citation>
    <scope>NUCLEOTIDE SEQUENCE [LARGE SCALE GENOMIC DNA]</scope>
    <source>
        <strain evidence="9 10">G184AR</strain>
    </source>
</reference>
<dbReference type="GO" id="GO:0001228">
    <property type="term" value="F:DNA-binding transcription activator activity, RNA polymerase II-specific"/>
    <property type="evidence" value="ECO:0007669"/>
    <property type="project" value="TreeGrafter"/>
</dbReference>
<evidence type="ECO:0000256" key="3">
    <source>
        <dbReference type="ARBA" id="ARBA00023015"/>
    </source>
</evidence>
<dbReference type="Proteomes" id="UP000670092">
    <property type="component" value="Unassembled WGS sequence"/>
</dbReference>
<protein>
    <submittedName>
        <fullName evidence="9">C6 transcription factor</fullName>
    </submittedName>
</protein>
<evidence type="ECO:0000256" key="1">
    <source>
        <dbReference type="ARBA" id="ARBA00022723"/>
    </source>
</evidence>
<dbReference type="EMBL" id="JAEVHI010000005">
    <property type="protein sequence ID" value="KAG5290799.1"/>
    <property type="molecule type" value="Genomic_DNA"/>
</dbReference>
<dbReference type="AlphaFoldDB" id="A0A8H7YE99"/>
<accession>A0A8H7YE99</accession>
<comment type="caution">
    <text evidence="9">The sequence shown here is derived from an EMBL/GenBank/DDBJ whole genome shotgun (WGS) entry which is preliminary data.</text>
</comment>
<dbReference type="CDD" id="cd12148">
    <property type="entry name" value="fungal_TF_MHR"/>
    <property type="match status" value="1"/>
</dbReference>
<dbReference type="Pfam" id="PF00172">
    <property type="entry name" value="Zn_clus"/>
    <property type="match status" value="1"/>
</dbReference>
<evidence type="ECO:0000256" key="7">
    <source>
        <dbReference type="SAM" id="MobiDB-lite"/>
    </source>
</evidence>
<proteinExistence type="predicted"/>
<dbReference type="GO" id="GO:0006351">
    <property type="term" value="P:DNA-templated transcription"/>
    <property type="evidence" value="ECO:0007669"/>
    <property type="project" value="InterPro"/>
</dbReference>
<keyword evidence="5" id="KW-0804">Transcription</keyword>
<dbReference type="InterPro" id="IPR036864">
    <property type="entry name" value="Zn2-C6_fun-type_DNA-bd_sf"/>
</dbReference>
<feature type="compositionally biased region" description="Pro residues" evidence="7">
    <location>
        <begin position="687"/>
        <end position="696"/>
    </location>
</feature>
<feature type="compositionally biased region" description="Low complexity" evidence="7">
    <location>
        <begin position="1"/>
        <end position="11"/>
    </location>
</feature>
<keyword evidence="4" id="KW-0238">DNA-binding</keyword>
<gene>
    <name evidence="9" type="ORF">I7I52_07931</name>
</gene>
<dbReference type="GO" id="GO:0000978">
    <property type="term" value="F:RNA polymerase II cis-regulatory region sequence-specific DNA binding"/>
    <property type="evidence" value="ECO:0007669"/>
    <property type="project" value="TreeGrafter"/>
</dbReference>
<keyword evidence="3" id="KW-0805">Transcription regulation</keyword>
<feature type="region of interest" description="Disordered" evidence="7">
    <location>
        <begin position="795"/>
        <end position="877"/>
    </location>
</feature>
<feature type="compositionally biased region" description="Low complexity" evidence="7">
    <location>
        <begin position="672"/>
        <end position="686"/>
    </location>
</feature>
<dbReference type="PROSITE" id="PS00463">
    <property type="entry name" value="ZN2_CY6_FUNGAL_1"/>
    <property type="match status" value="1"/>
</dbReference>
<feature type="region of interest" description="Disordered" evidence="7">
    <location>
        <begin position="1"/>
        <end position="21"/>
    </location>
</feature>
<feature type="compositionally biased region" description="Low complexity" evidence="7">
    <location>
        <begin position="828"/>
        <end position="858"/>
    </location>
</feature>
<dbReference type="InterPro" id="IPR051430">
    <property type="entry name" value="Fungal_TF_Env_Response"/>
</dbReference>
<dbReference type="GO" id="GO:0008270">
    <property type="term" value="F:zinc ion binding"/>
    <property type="evidence" value="ECO:0007669"/>
    <property type="project" value="InterPro"/>
</dbReference>
<organism evidence="9 10">
    <name type="scientific">Ajellomyces capsulatus</name>
    <name type="common">Darling's disease fungus</name>
    <name type="synonym">Histoplasma capsulatum</name>
    <dbReference type="NCBI Taxonomy" id="5037"/>
    <lineage>
        <taxon>Eukaryota</taxon>
        <taxon>Fungi</taxon>
        <taxon>Dikarya</taxon>
        <taxon>Ascomycota</taxon>
        <taxon>Pezizomycotina</taxon>
        <taxon>Eurotiomycetes</taxon>
        <taxon>Eurotiomycetidae</taxon>
        <taxon>Onygenales</taxon>
        <taxon>Ajellomycetaceae</taxon>
        <taxon>Histoplasma</taxon>
    </lineage>
</organism>
<evidence type="ECO:0000259" key="8">
    <source>
        <dbReference type="PROSITE" id="PS50048"/>
    </source>
</evidence>
<feature type="region of interest" description="Disordered" evidence="7">
    <location>
        <begin position="718"/>
        <end position="743"/>
    </location>
</feature>
<dbReference type="SUPFAM" id="SSF57701">
    <property type="entry name" value="Zn2/Cys6 DNA-binding domain"/>
    <property type="match status" value="1"/>
</dbReference>
<evidence type="ECO:0000256" key="4">
    <source>
        <dbReference type="ARBA" id="ARBA00023125"/>
    </source>
</evidence>
<evidence type="ECO:0000256" key="5">
    <source>
        <dbReference type="ARBA" id="ARBA00023163"/>
    </source>
</evidence>
<feature type="compositionally biased region" description="Pro residues" evidence="7">
    <location>
        <begin position="817"/>
        <end position="827"/>
    </location>
</feature>
<dbReference type="SMART" id="SM00906">
    <property type="entry name" value="Fungal_trans"/>
    <property type="match status" value="1"/>
</dbReference>
<dbReference type="PANTHER" id="PTHR31944">
    <property type="entry name" value="HEME-RESPONSIVE ZINC FINGER TRANSCRIPTION FACTOR HAP1"/>
    <property type="match status" value="1"/>
</dbReference>
<keyword evidence="2" id="KW-0862">Zinc</keyword>
<sequence length="877" mass="99278">MTPTPSTTSSSLSAHSPEGPFRVVRKRNRVPVSCAPCRSRKLKCNRGMPCENCVKRNDASSCTYAQPKFRKKTAGIQELPATPDGMQSRIDRLESLVLTLMSNGVQSVGQAVAQTQAAFSGASTSSASRQDTQELALRDEMYDEEESDTEQVTKSFGVMKIDSKTQKSYYVSEAHWTMVLNDISEVKQYFITHKQQYEEHVEKIQATNNEQQHFAFTPLLFGAMKTPSEKEVLSNFPSKYTTDIILDRYFNHHEPFTHIHHFPSFDREYKRHWEDPSKSSIVWIAMVYAMLRLACLTYHDESEVPPEFRGKTLQMASTYRESMAQCLTLADYTKPHRYLIETLVLYLHADYAQVESEMSVWVLIGVIARLAMQMGYHRDPKMFPNISPFQGEMRRRVWAFIRQADLLLSFQVGLPSMIRTGDCDTELPRNLYDTDFDEDTVKLMPERPIDEATQISFLIIKAKLALAFGRVLETTQKVTGSSYEVVMDVDHQLRQTRDSIPERMSFKPIVECNESLNVVRSRFMIVSIYHRAQCVLHRRFLHRGRENPRYTYSRRTCIESAMELLRFQNILQAAFKTNPSIKANMGYMAASSTQDFLMSSTILALDIYQLMQENSSGRSPTDTFVLGVDRYQEELAMLRRSRDMWNELKDQSADAWRAIAIIDVLLGKLFPDQSQQDQDGSDEAAPAEPPAAPTPEEPFEPQDEKQNAAMTLGLLSTGLNQMGSTVPPQFGDTDHMKLESSGYGRGINQGGIIDSMQLPTPGGIGLGTGTFGQMPTMQPFNLDWDAWDNYIQTTATDPNNQNWPMFDIQGFSTGPLQPSPTPPPPPTLSQQSQQRAHQNQPHSSQQQTQEQQTCSETTGGKRVYSMQQNVFDSAGGG</sequence>
<dbReference type="PROSITE" id="PS50048">
    <property type="entry name" value="ZN2_CY6_FUNGAL_2"/>
    <property type="match status" value="1"/>
</dbReference>
<feature type="compositionally biased region" description="Polar residues" evidence="7">
    <location>
        <begin position="718"/>
        <end position="727"/>
    </location>
</feature>
<dbReference type="OrthoDB" id="762982at2759"/>
<evidence type="ECO:0000313" key="10">
    <source>
        <dbReference type="Proteomes" id="UP000670092"/>
    </source>
</evidence>
<dbReference type="InterPro" id="IPR001138">
    <property type="entry name" value="Zn2Cys6_DnaBD"/>
</dbReference>
<evidence type="ECO:0000256" key="6">
    <source>
        <dbReference type="ARBA" id="ARBA00023242"/>
    </source>
</evidence>
<name>A0A8H7YE99_AJECA</name>
<feature type="domain" description="Zn(2)-C6 fungal-type" evidence="8">
    <location>
        <begin position="33"/>
        <end position="64"/>
    </location>
</feature>
<dbReference type="SMART" id="SM00066">
    <property type="entry name" value="GAL4"/>
    <property type="match status" value="1"/>
</dbReference>
<keyword evidence="6" id="KW-0539">Nucleus</keyword>
<evidence type="ECO:0000256" key="2">
    <source>
        <dbReference type="ARBA" id="ARBA00022833"/>
    </source>
</evidence>